<gene>
    <name evidence="4" type="primary">bpt</name>
    <name evidence="8" type="ORF">PQ457_02725</name>
</gene>
<dbReference type="NCBIfam" id="NF002343">
    <property type="entry name" value="PRK01305.1-4"/>
    <property type="match status" value="1"/>
</dbReference>
<reference evidence="8 9" key="1">
    <citation type="submission" date="2023-02" db="EMBL/GenBank/DDBJ databases">
        <title>Genome sequence of Novosphingobium humi KACC 19094.</title>
        <authorList>
            <person name="Kim S."/>
            <person name="Heo J."/>
            <person name="Kwon S.-W."/>
        </authorList>
    </citation>
    <scope>NUCLEOTIDE SEQUENCE [LARGE SCALE GENOMIC DNA]</scope>
    <source>
        <strain evidence="8 9">KACC 19094</strain>
    </source>
</reference>
<dbReference type="InterPro" id="IPR007471">
    <property type="entry name" value="N-end_Aminoacyl_Trfase_N"/>
</dbReference>
<name>A0ABY7TZE4_9SPHN</name>
<comment type="similarity">
    <text evidence="4">Belongs to the R-transferase family. Bpt subfamily.</text>
</comment>
<accession>A0ABY7TZE4</accession>
<evidence type="ECO:0000256" key="4">
    <source>
        <dbReference type="HAMAP-Rule" id="MF_00689"/>
    </source>
</evidence>
<keyword evidence="1 4" id="KW-0963">Cytoplasm</keyword>
<dbReference type="Pfam" id="PF04377">
    <property type="entry name" value="ATE_C"/>
    <property type="match status" value="1"/>
</dbReference>
<dbReference type="HAMAP" id="MF_00689">
    <property type="entry name" value="Bpt"/>
    <property type="match status" value="1"/>
</dbReference>
<keyword evidence="3 4" id="KW-0012">Acyltransferase</keyword>
<evidence type="ECO:0000256" key="2">
    <source>
        <dbReference type="ARBA" id="ARBA00022679"/>
    </source>
</evidence>
<protein>
    <recommendedName>
        <fullName evidence="4">Aspartate/glutamate leucyltransferase</fullName>
        <ecNumber evidence="4">2.3.2.29</ecNumber>
    </recommendedName>
</protein>
<dbReference type="PANTHER" id="PTHR21367">
    <property type="entry name" value="ARGININE-TRNA-PROTEIN TRANSFERASE 1"/>
    <property type="match status" value="1"/>
</dbReference>
<organism evidence="8 9">
    <name type="scientific">Novosphingobium humi</name>
    <dbReference type="NCBI Taxonomy" id="2282397"/>
    <lineage>
        <taxon>Bacteria</taxon>
        <taxon>Pseudomonadati</taxon>
        <taxon>Pseudomonadota</taxon>
        <taxon>Alphaproteobacteria</taxon>
        <taxon>Sphingomonadales</taxon>
        <taxon>Sphingomonadaceae</taxon>
        <taxon>Novosphingobium</taxon>
    </lineage>
</organism>
<evidence type="ECO:0000256" key="3">
    <source>
        <dbReference type="ARBA" id="ARBA00023315"/>
    </source>
</evidence>
<comment type="catalytic activity">
    <reaction evidence="4">
        <text>N-terminal L-glutamyl-[protein] + L-leucyl-tRNA(Leu) = N-terminal L-leucyl-L-glutamyl-[protein] + tRNA(Leu) + H(+)</text>
        <dbReference type="Rhea" id="RHEA:50412"/>
        <dbReference type="Rhea" id="RHEA-COMP:9613"/>
        <dbReference type="Rhea" id="RHEA-COMP:9622"/>
        <dbReference type="Rhea" id="RHEA-COMP:12664"/>
        <dbReference type="Rhea" id="RHEA-COMP:12668"/>
        <dbReference type="ChEBI" id="CHEBI:15378"/>
        <dbReference type="ChEBI" id="CHEBI:64721"/>
        <dbReference type="ChEBI" id="CHEBI:78442"/>
        <dbReference type="ChEBI" id="CHEBI:78494"/>
        <dbReference type="ChEBI" id="CHEBI:133041"/>
        <dbReference type="EC" id="2.3.2.29"/>
    </reaction>
</comment>
<feature type="compositionally biased region" description="Basic and acidic residues" evidence="5">
    <location>
        <begin position="259"/>
        <end position="294"/>
    </location>
</feature>
<dbReference type="InterPro" id="IPR016181">
    <property type="entry name" value="Acyl_CoA_acyltransferase"/>
</dbReference>
<proteinExistence type="inferred from homology"/>
<dbReference type="Pfam" id="PF04376">
    <property type="entry name" value="ATE_N"/>
    <property type="match status" value="1"/>
</dbReference>
<dbReference type="Proteomes" id="UP001218231">
    <property type="component" value="Chromosome"/>
</dbReference>
<feature type="domain" description="N-end rule aminoacyl transferase C-terminal" evidence="7">
    <location>
        <begin position="106"/>
        <end position="234"/>
    </location>
</feature>
<dbReference type="RefSeq" id="WP_273618257.1">
    <property type="nucleotide sequence ID" value="NZ_CP103868.1"/>
</dbReference>
<dbReference type="EC" id="2.3.2.29" evidence="4"/>
<keyword evidence="9" id="KW-1185">Reference proteome</keyword>
<dbReference type="InterPro" id="IPR007472">
    <property type="entry name" value="N-end_Aminoacyl_Trfase_C"/>
</dbReference>
<comment type="catalytic activity">
    <reaction evidence="4">
        <text>N-terminal L-aspartyl-[protein] + L-leucyl-tRNA(Leu) = N-terminal L-leucyl-L-aspartyl-[protein] + tRNA(Leu) + H(+)</text>
        <dbReference type="Rhea" id="RHEA:50420"/>
        <dbReference type="Rhea" id="RHEA-COMP:9613"/>
        <dbReference type="Rhea" id="RHEA-COMP:9622"/>
        <dbReference type="Rhea" id="RHEA-COMP:12669"/>
        <dbReference type="Rhea" id="RHEA-COMP:12674"/>
        <dbReference type="ChEBI" id="CHEBI:15378"/>
        <dbReference type="ChEBI" id="CHEBI:64720"/>
        <dbReference type="ChEBI" id="CHEBI:78442"/>
        <dbReference type="ChEBI" id="CHEBI:78494"/>
        <dbReference type="ChEBI" id="CHEBI:133042"/>
        <dbReference type="EC" id="2.3.2.29"/>
    </reaction>
</comment>
<sequence length="303" mass="33912">MTAPVRFPRFFVTAPAPCPYLAGRTERKVFTELKGPHADALNDALGRIGFRRSQTVAYRPSCVDCSACVSVRVVTGEFVPNSAQKKNLKRNSDLVASVCHPWSTAEQFALLQRYLAARHPGGGMATMDEVDYADMVEHTPVTSYVIEYREPSTGSQPGRLVGACLTDRQGDGLSMIYSFYDPEHATRTGLGNYIILDHIRRAASEGLPYVYLGYWVDGSERMQYKVRYRPLEKLGRDGWVRLSDDEQDALIRATAGRSGHAEPALRDPVAEGREERRAEPGKFDAGKFVERDPQDLWSRSSRF</sequence>
<feature type="domain" description="N-end aminoacyl transferase N-terminal" evidence="6">
    <location>
        <begin position="17"/>
        <end position="86"/>
    </location>
</feature>
<evidence type="ECO:0000259" key="6">
    <source>
        <dbReference type="Pfam" id="PF04376"/>
    </source>
</evidence>
<comment type="function">
    <text evidence="4">Functions in the N-end rule pathway of protein degradation where it conjugates Leu from its aminoacyl-tRNA to the N-termini of proteins containing an N-terminal aspartate or glutamate.</text>
</comment>
<evidence type="ECO:0000313" key="8">
    <source>
        <dbReference type="EMBL" id="WCT77906.1"/>
    </source>
</evidence>
<dbReference type="InterPro" id="IPR017138">
    <property type="entry name" value="Asp_Glu_LeuTrfase"/>
</dbReference>
<evidence type="ECO:0000259" key="7">
    <source>
        <dbReference type="Pfam" id="PF04377"/>
    </source>
</evidence>
<keyword evidence="2 4" id="KW-0808">Transferase</keyword>
<comment type="subcellular location">
    <subcellularLocation>
        <location evidence="4">Cytoplasm</location>
    </subcellularLocation>
</comment>
<dbReference type="GO" id="GO:0004057">
    <property type="term" value="F:arginyl-tRNA--protein transferase activity"/>
    <property type="evidence" value="ECO:0007669"/>
    <property type="project" value="UniProtKB-EC"/>
</dbReference>
<evidence type="ECO:0000256" key="1">
    <source>
        <dbReference type="ARBA" id="ARBA00022490"/>
    </source>
</evidence>
<dbReference type="PANTHER" id="PTHR21367:SF1">
    <property type="entry name" value="ARGINYL-TRNA--PROTEIN TRANSFERASE 1"/>
    <property type="match status" value="1"/>
</dbReference>
<evidence type="ECO:0000313" key="9">
    <source>
        <dbReference type="Proteomes" id="UP001218231"/>
    </source>
</evidence>
<dbReference type="InterPro" id="IPR030700">
    <property type="entry name" value="N-end_Aminoacyl_Trfase"/>
</dbReference>
<evidence type="ECO:0000256" key="5">
    <source>
        <dbReference type="SAM" id="MobiDB-lite"/>
    </source>
</evidence>
<dbReference type="EMBL" id="CP117417">
    <property type="protein sequence ID" value="WCT77906.1"/>
    <property type="molecule type" value="Genomic_DNA"/>
</dbReference>
<dbReference type="SUPFAM" id="SSF55729">
    <property type="entry name" value="Acyl-CoA N-acyltransferases (Nat)"/>
    <property type="match status" value="1"/>
</dbReference>
<feature type="region of interest" description="Disordered" evidence="5">
    <location>
        <begin position="253"/>
        <end position="303"/>
    </location>
</feature>